<evidence type="ECO:0000256" key="4">
    <source>
        <dbReference type="ARBA" id="ARBA00022912"/>
    </source>
</evidence>
<dbReference type="Proteomes" id="UP000481153">
    <property type="component" value="Unassembled WGS sequence"/>
</dbReference>
<sequence>MGNFLSTPRTDKETYVGEGNGISYGVSSMQGWRSSMEDTHVAQTEIPGFKGCSIFAVFDGHGGKLVAQESAQRLVDTLTTTLDDTKSPMAIGDALERTYFKIDDDLRELDRIDLGEDQSGCTAIAAFISDRHVIVANTGDSRGVLATAGNTVIPMSMDHKPNNPTERSRIEKAGGVVRNNRVNGDLAVSRALGDFYFKERSDLSPEEQEVSAEPDIKVQDRSADNEFLLLACDGVWDAMSNEEACSYVRSLMARGESNLGLICEEVLDHCLSLGSRDNMSIVLIKFAGAKIGSGDGVMGLRKERAEAEQIKRQEELMRQDALRQAPPAIPSNAFAIVGSQ</sequence>
<evidence type="ECO:0000259" key="6">
    <source>
        <dbReference type="PROSITE" id="PS51746"/>
    </source>
</evidence>
<comment type="similarity">
    <text evidence="5">Belongs to the PP2C family.</text>
</comment>
<keyword evidence="8" id="KW-1185">Reference proteome</keyword>
<evidence type="ECO:0000313" key="7">
    <source>
        <dbReference type="EMBL" id="KAF0732311.1"/>
    </source>
</evidence>
<dbReference type="SUPFAM" id="SSF81606">
    <property type="entry name" value="PP2C-like"/>
    <property type="match status" value="1"/>
</dbReference>
<dbReference type="Gene3D" id="3.60.40.10">
    <property type="entry name" value="PPM-type phosphatase domain"/>
    <property type="match status" value="1"/>
</dbReference>
<dbReference type="VEuPathDB" id="FungiDB:AeMF1_014545"/>
<dbReference type="Pfam" id="PF00481">
    <property type="entry name" value="PP2C"/>
    <property type="match status" value="1"/>
</dbReference>
<dbReference type="GO" id="GO:0046872">
    <property type="term" value="F:metal ion binding"/>
    <property type="evidence" value="ECO:0007669"/>
    <property type="project" value="UniProtKB-KW"/>
</dbReference>
<dbReference type="InterPro" id="IPR001932">
    <property type="entry name" value="PPM-type_phosphatase-like_dom"/>
</dbReference>
<keyword evidence="3 5" id="KW-0378">Hydrolase</keyword>
<dbReference type="PROSITE" id="PS51746">
    <property type="entry name" value="PPM_2"/>
    <property type="match status" value="1"/>
</dbReference>
<reference evidence="7 8" key="1">
    <citation type="submission" date="2019-07" db="EMBL/GenBank/DDBJ databases">
        <title>Genomics analysis of Aphanomyces spp. identifies a new class of oomycete effector associated with host adaptation.</title>
        <authorList>
            <person name="Gaulin E."/>
        </authorList>
    </citation>
    <scope>NUCLEOTIDE SEQUENCE [LARGE SCALE GENOMIC DNA]</scope>
    <source>
        <strain evidence="7 8">ATCC 201684</strain>
    </source>
</reference>
<name>A0A6G0WXS9_9STRA</name>
<dbReference type="PANTHER" id="PTHR47992">
    <property type="entry name" value="PROTEIN PHOSPHATASE"/>
    <property type="match status" value="1"/>
</dbReference>
<keyword evidence="4 5" id="KW-0904">Protein phosphatase</keyword>
<keyword evidence="2" id="KW-0479">Metal-binding</keyword>
<evidence type="ECO:0000256" key="1">
    <source>
        <dbReference type="ARBA" id="ARBA00004170"/>
    </source>
</evidence>
<dbReference type="GO" id="GO:0016020">
    <property type="term" value="C:membrane"/>
    <property type="evidence" value="ECO:0007669"/>
    <property type="project" value="UniProtKB-SubCell"/>
</dbReference>
<dbReference type="EMBL" id="VJMJ01000135">
    <property type="protein sequence ID" value="KAF0732311.1"/>
    <property type="molecule type" value="Genomic_DNA"/>
</dbReference>
<dbReference type="SMART" id="SM00331">
    <property type="entry name" value="PP2C_SIG"/>
    <property type="match status" value="1"/>
</dbReference>
<evidence type="ECO:0000256" key="3">
    <source>
        <dbReference type="ARBA" id="ARBA00022801"/>
    </source>
</evidence>
<dbReference type="InterPro" id="IPR015655">
    <property type="entry name" value="PP2C"/>
</dbReference>
<organism evidence="7 8">
    <name type="scientific">Aphanomyces euteiches</name>
    <dbReference type="NCBI Taxonomy" id="100861"/>
    <lineage>
        <taxon>Eukaryota</taxon>
        <taxon>Sar</taxon>
        <taxon>Stramenopiles</taxon>
        <taxon>Oomycota</taxon>
        <taxon>Saprolegniomycetes</taxon>
        <taxon>Saprolegniales</taxon>
        <taxon>Verrucalvaceae</taxon>
        <taxon>Aphanomyces</taxon>
    </lineage>
</organism>
<dbReference type="InterPro" id="IPR000222">
    <property type="entry name" value="PP2C_BS"/>
</dbReference>
<gene>
    <name evidence="7" type="ORF">Ae201684_010600</name>
</gene>
<accession>A0A6G0WXS9</accession>
<proteinExistence type="inferred from homology"/>
<dbReference type="SMART" id="SM00332">
    <property type="entry name" value="PP2Cc"/>
    <property type="match status" value="1"/>
</dbReference>
<evidence type="ECO:0000256" key="2">
    <source>
        <dbReference type="ARBA" id="ARBA00022723"/>
    </source>
</evidence>
<evidence type="ECO:0000313" key="8">
    <source>
        <dbReference type="Proteomes" id="UP000481153"/>
    </source>
</evidence>
<comment type="subcellular location">
    <subcellularLocation>
        <location evidence="1">Membrane</location>
        <topology evidence="1">Peripheral membrane protein</topology>
    </subcellularLocation>
</comment>
<dbReference type="PROSITE" id="PS01032">
    <property type="entry name" value="PPM_1"/>
    <property type="match status" value="1"/>
</dbReference>
<dbReference type="FunFam" id="3.60.40.10:FF:000075">
    <property type="entry name" value="Protein phosphatase 2C, putative"/>
    <property type="match status" value="1"/>
</dbReference>
<dbReference type="CDD" id="cd00143">
    <property type="entry name" value="PP2Cc"/>
    <property type="match status" value="1"/>
</dbReference>
<dbReference type="GO" id="GO:0004722">
    <property type="term" value="F:protein serine/threonine phosphatase activity"/>
    <property type="evidence" value="ECO:0007669"/>
    <property type="project" value="InterPro"/>
</dbReference>
<feature type="domain" description="PPM-type phosphatase" evidence="6">
    <location>
        <begin position="23"/>
        <end position="286"/>
    </location>
</feature>
<dbReference type="AlphaFoldDB" id="A0A6G0WXS9"/>
<comment type="caution">
    <text evidence="7">The sequence shown here is derived from an EMBL/GenBank/DDBJ whole genome shotgun (WGS) entry which is preliminary data.</text>
</comment>
<protein>
    <recommendedName>
        <fullName evidence="6">PPM-type phosphatase domain-containing protein</fullName>
    </recommendedName>
</protein>
<dbReference type="InterPro" id="IPR036457">
    <property type="entry name" value="PPM-type-like_dom_sf"/>
</dbReference>
<evidence type="ECO:0000256" key="5">
    <source>
        <dbReference type="RuleBase" id="RU003465"/>
    </source>
</evidence>